<dbReference type="CDD" id="cd00160">
    <property type="entry name" value="RhoGEF"/>
    <property type="match status" value="1"/>
</dbReference>
<dbReference type="Proteomes" id="UP000094819">
    <property type="component" value="Unassembled WGS sequence"/>
</dbReference>
<protein>
    <recommendedName>
        <fullName evidence="8">DH domain-containing protein</fullName>
    </recommendedName>
</protein>
<feature type="compositionally biased region" description="Acidic residues" evidence="3">
    <location>
        <begin position="152"/>
        <end position="163"/>
    </location>
</feature>
<feature type="compositionally biased region" description="Low complexity" evidence="3">
    <location>
        <begin position="321"/>
        <end position="335"/>
    </location>
</feature>
<keyword evidence="7" id="KW-1185">Reference proteome</keyword>
<feature type="region of interest" description="Disordered" evidence="3">
    <location>
        <begin position="65"/>
        <end position="269"/>
    </location>
</feature>
<accession>A0A1E3J5Q7</accession>
<name>A0A1E3J5Q7_9TREE</name>
<feature type="domain" description="PH" evidence="4">
    <location>
        <begin position="643"/>
        <end position="732"/>
    </location>
</feature>
<sequence>MPFTNVPFYTPKPAKSSNATMNIPMTLGLIPQYMVWHSLTGSANGVTETAPVVPTDRNLSPTVTISEQTEQPQSPNELQPPRASATLLQSPSSPKSTQTPGTPQIRSRPRAASTLSVASTTASRPPSFISEDEDDQGDSSSDDSMLSWWSDDSSDDEEAEGEETSEKVENGQGNDTTPKAKKTRRSAPKPPTNPEKEAERKRREAQRHSLLAAAGLQVTREPSVRRAAPAVPGGRKRRHAPAVPEGRRRGKDLPPIPDEQYEKSERLGTQDAYARYEAFLAQSAQAQSQPLPRPESLSVQSRPSSQGLSPQTTGQSPQGAPLSPTSTITSLPPSIGKEAGGKISGFFKSVLATHHPEPKRPSISGPTISRVGIDDQPSSPSPGSTGQSSEAESSEFGKTWSSLVEPSVLNTMDKSERKRQEAIFEFIATENAYNRDLQLIVEASDMLVFYASLLSMLDEKALTVIFANIEDILLFNTGFFSALEERQKAARLYVVKIGDVLSFLNEAGIYMTYCINQHQAIKLLQSLREERPELNAHLQHIRETNASIRGLDLSSFLLIPMQRITRYPLLIKQIIAYTPYDHSDLPQLEQALRVTEGIVSRINESVRESEGQERLRTLSENLWIGGEGRLDLTAPTAFSGPRRLVKEGTVTKAKSGRKLTMLLCNDIIVLLDNKDLYRMPLALHEVEVKQTRDVTGFALRADQRRGGDTVALKVMSASDAKDWMGKIDRARKQALSARRAM</sequence>
<gene>
    <name evidence="6" type="ORF">L198_04672</name>
</gene>
<feature type="compositionally biased region" description="Acidic residues" evidence="3">
    <location>
        <begin position="130"/>
        <end position="141"/>
    </location>
</feature>
<evidence type="ECO:0000256" key="3">
    <source>
        <dbReference type="SAM" id="MobiDB-lite"/>
    </source>
</evidence>
<feature type="domain" description="DH" evidence="5">
    <location>
        <begin position="418"/>
        <end position="605"/>
    </location>
</feature>
<dbReference type="PANTHER" id="PTHR46006">
    <property type="entry name" value="RHO GUANINE NUCLEOTIDE EXCHANGE FACTOR AT 64C, ISOFORM A"/>
    <property type="match status" value="1"/>
</dbReference>
<feature type="compositionally biased region" description="Polar residues" evidence="3">
    <location>
        <begin position="65"/>
        <end position="77"/>
    </location>
</feature>
<evidence type="ECO:0000259" key="4">
    <source>
        <dbReference type="PROSITE" id="PS50003"/>
    </source>
</evidence>
<dbReference type="InterPro" id="IPR000219">
    <property type="entry name" value="DH_dom"/>
</dbReference>
<evidence type="ECO:0008006" key="8">
    <source>
        <dbReference type="Google" id="ProtNLM"/>
    </source>
</evidence>
<dbReference type="InterPro" id="IPR051480">
    <property type="entry name" value="Endocytic_GEF_Adapter"/>
</dbReference>
<dbReference type="RefSeq" id="XP_019031261.1">
    <property type="nucleotide sequence ID" value="XM_019176786.1"/>
</dbReference>
<dbReference type="Gene3D" id="2.30.29.30">
    <property type="entry name" value="Pleckstrin-homology domain (PH domain)/Phosphotyrosine-binding domain (PTB)"/>
    <property type="match status" value="1"/>
</dbReference>
<feature type="compositionally biased region" description="Low complexity" evidence="3">
    <location>
        <begin position="111"/>
        <end position="123"/>
    </location>
</feature>
<evidence type="ECO:0000313" key="7">
    <source>
        <dbReference type="Proteomes" id="UP000094819"/>
    </source>
</evidence>
<evidence type="ECO:0000256" key="2">
    <source>
        <dbReference type="ARBA" id="ARBA00022490"/>
    </source>
</evidence>
<dbReference type="GO" id="GO:0005737">
    <property type="term" value="C:cytoplasm"/>
    <property type="evidence" value="ECO:0007669"/>
    <property type="project" value="UniProtKB-SubCell"/>
</dbReference>
<feature type="region of interest" description="Disordered" evidence="3">
    <location>
        <begin position="355"/>
        <end position="399"/>
    </location>
</feature>
<dbReference type="SMART" id="SM00233">
    <property type="entry name" value="PH"/>
    <property type="match status" value="1"/>
</dbReference>
<feature type="compositionally biased region" description="Polar residues" evidence="3">
    <location>
        <begin position="297"/>
        <end position="318"/>
    </location>
</feature>
<evidence type="ECO:0000259" key="5">
    <source>
        <dbReference type="PROSITE" id="PS50010"/>
    </source>
</evidence>
<feature type="region of interest" description="Disordered" evidence="3">
    <location>
        <begin position="281"/>
        <end position="339"/>
    </location>
</feature>
<dbReference type="Pfam" id="PF00621">
    <property type="entry name" value="RhoGEF"/>
    <property type="match status" value="1"/>
</dbReference>
<dbReference type="GO" id="GO:0035025">
    <property type="term" value="P:positive regulation of Rho protein signal transduction"/>
    <property type="evidence" value="ECO:0007669"/>
    <property type="project" value="TreeGrafter"/>
</dbReference>
<organism evidence="6 7">
    <name type="scientific">Cryptococcus wingfieldii CBS 7118</name>
    <dbReference type="NCBI Taxonomy" id="1295528"/>
    <lineage>
        <taxon>Eukaryota</taxon>
        <taxon>Fungi</taxon>
        <taxon>Dikarya</taxon>
        <taxon>Basidiomycota</taxon>
        <taxon>Agaricomycotina</taxon>
        <taxon>Tremellomycetes</taxon>
        <taxon>Tremellales</taxon>
        <taxon>Cryptococcaceae</taxon>
        <taxon>Cryptococcus</taxon>
    </lineage>
</organism>
<dbReference type="GO" id="GO:0035556">
    <property type="term" value="P:intracellular signal transduction"/>
    <property type="evidence" value="ECO:0007669"/>
    <property type="project" value="InterPro"/>
</dbReference>
<dbReference type="Gene3D" id="1.20.900.10">
    <property type="entry name" value="Dbl homology (DH) domain"/>
    <property type="match status" value="1"/>
</dbReference>
<dbReference type="InterPro" id="IPR011993">
    <property type="entry name" value="PH-like_dom_sf"/>
</dbReference>
<dbReference type="InterPro" id="IPR001331">
    <property type="entry name" value="GDS_CDC24_CS"/>
</dbReference>
<dbReference type="GeneID" id="30193885"/>
<comment type="caution">
    <text evidence="6">The sequence shown here is derived from an EMBL/GenBank/DDBJ whole genome shotgun (WGS) entry which is preliminary data.</text>
</comment>
<dbReference type="InterPro" id="IPR001849">
    <property type="entry name" value="PH_domain"/>
</dbReference>
<dbReference type="PROSITE" id="PS50003">
    <property type="entry name" value="PH_DOMAIN"/>
    <property type="match status" value="1"/>
</dbReference>
<feature type="compositionally biased region" description="Low complexity" evidence="3">
    <location>
        <begin position="86"/>
        <end position="104"/>
    </location>
</feature>
<dbReference type="PROSITE" id="PS00741">
    <property type="entry name" value="DH_1"/>
    <property type="match status" value="1"/>
</dbReference>
<feature type="compositionally biased region" description="Low complexity" evidence="3">
    <location>
        <begin position="376"/>
        <end position="389"/>
    </location>
</feature>
<dbReference type="GO" id="GO:0005085">
    <property type="term" value="F:guanyl-nucleotide exchange factor activity"/>
    <property type="evidence" value="ECO:0007669"/>
    <property type="project" value="InterPro"/>
</dbReference>
<dbReference type="InterPro" id="IPR035899">
    <property type="entry name" value="DBL_dom_sf"/>
</dbReference>
<evidence type="ECO:0000313" key="6">
    <source>
        <dbReference type="EMBL" id="ODN95281.1"/>
    </source>
</evidence>
<dbReference type="PROSITE" id="PS50010">
    <property type="entry name" value="DH_2"/>
    <property type="match status" value="1"/>
</dbReference>
<comment type="subcellular location">
    <subcellularLocation>
        <location evidence="1">Cytoplasm</location>
    </subcellularLocation>
</comment>
<evidence type="ECO:0000256" key="1">
    <source>
        <dbReference type="ARBA" id="ARBA00004496"/>
    </source>
</evidence>
<dbReference type="SUPFAM" id="SSF48065">
    <property type="entry name" value="DBL homology domain (DH-domain)"/>
    <property type="match status" value="1"/>
</dbReference>
<feature type="compositionally biased region" description="Low complexity" evidence="3">
    <location>
        <begin position="142"/>
        <end position="151"/>
    </location>
</feature>
<keyword evidence="2" id="KW-0963">Cytoplasm</keyword>
<proteinExistence type="predicted"/>
<dbReference type="AlphaFoldDB" id="A0A1E3J5Q7"/>
<dbReference type="OrthoDB" id="1716625at2759"/>
<dbReference type="PANTHER" id="PTHR46006:SF6">
    <property type="entry name" value="INTERSECTIN-2 ISOFORM X1"/>
    <property type="match status" value="1"/>
</dbReference>
<dbReference type="EMBL" id="AWGH01000013">
    <property type="protein sequence ID" value="ODN95281.1"/>
    <property type="molecule type" value="Genomic_DNA"/>
</dbReference>
<dbReference type="SMART" id="SM00325">
    <property type="entry name" value="RhoGEF"/>
    <property type="match status" value="1"/>
</dbReference>
<dbReference type="SUPFAM" id="SSF50729">
    <property type="entry name" value="PH domain-like"/>
    <property type="match status" value="1"/>
</dbReference>
<reference evidence="6 7" key="1">
    <citation type="submission" date="2016-06" db="EMBL/GenBank/DDBJ databases">
        <title>Evolution of pathogenesis and genome organization in the Tremellales.</title>
        <authorList>
            <person name="Cuomo C."/>
            <person name="Litvintseva A."/>
            <person name="Heitman J."/>
            <person name="Chen Y."/>
            <person name="Sun S."/>
            <person name="Springer D."/>
            <person name="Dromer F."/>
            <person name="Young S."/>
            <person name="Zeng Q."/>
            <person name="Chapman S."/>
            <person name="Gujja S."/>
            <person name="Saif S."/>
            <person name="Birren B."/>
        </authorList>
    </citation>
    <scope>NUCLEOTIDE SEQUENCE [LARGE SCALE GENOMIC DNA]</scope>
    <source>
        <strain evidence="6 7">CBS 7118</strain>
    </source>
</reference>